<dbReference type="AlphaFoldDB" id="E2AZL1"/>
<organism evidence="3">
    <name type="scientific">Camponotus floridanus</name>
    <name type="common">Florida carpenter ant</name>
    <dbReference type="NCBI Taxonomy" id="104421"/>
    <lineage>
        <taxon>Eukaryota</taxon>
        <taxon>Metazoa</taxon>
        <taxon>Ecdysozoa</taxon>
        <taxon>Arthropoda</taxon>
        <taxon>Hexapoda</taxon>
        <taxon>Insecta</taxon>
        <taxon>Pterygota</taxon>
        <taxon>Neoptera</taxon>
        <taxon>Endopterygota</taxon>
        <taxon>Hymenoptera</taxon>
        <taxon>Apocrita</taxon>
        <taxon>Aculeata</taxon>
        <taxon>Formicoidea</taxon>
        <taxon>Formicidae</taxon>
        <taxon>Formicinae</taxon>
        <taxon>Camponotus</taxon>
    </lineage>
</organism>
<feature type="compositionally biased region" description="Basic and acidic residues" evidence="1">
    <location>
        <begin position="206"/>
        <end position="224"/>
    </location>
</feature>
<keyword evidence="3" id="KW-1185">Reference proteome</keyword>
<feature type="region of interest" description="Disordered" evidence="1">
    <location>
        <begin position="206"/>
        <end position="228"/>
    </location>
</feature>
<evidence type="ECO:0000313" key="2">
    <source>
        <dbReference type="EMBL" id="EFN61144.1"/>
    </source>
</evidence>
<sequence>MCRDAGACGAWRPSFTRAPRCGIDSHKRHHHRTDDFFELSRRESGRYSRAHLPLMLSKSVVPRLTIRPRGGLADHFGLGIELNPRLIDTPKVKAIAISYVLICIITDNVKCKEICHAKFCIVHGRLLNRALLPKLRTFEKKAMTPPKVDVGACQGTFLVNNKSVAIASRVSHRAHACTCTSLDTRCTQALPEVYSTEYPSRRCVGQKEKREGGRGTATEREVDGGRGGGEIKLMQEEDAAQTHTIKGACLLFLALLLMDKILDDLVLESLVLLPENLKINVKLLGVE</sequence>
<gene>
    <name evidence="2" type="ORF">EAG_15533</name>
</gene>
<protein>
    <submittedName>
        <fullName evidence="2">Uncharacterized protein</fullName>
    </submittedName>
</protein>
<reference evidence="2 3" key="1">
    <citation type="journal article" date="2010" name="Science">
        <title>Genomic comparison of the ants Camponotus floridanus and Harpegnathos saltator.</title>
        <authorList>
            <person name="Bonasio R."/>
            <person name="Zhang G."/>
            <person name="Ye C."/>
            <person name="Mutti N.S."/>
            <person name="Fang X."/>
            <person name="Qin N."/>
            <person name="Donahue G."/>
            <person name="Yang P."/>
            <person name="Li Q."/>
            <person name="Li C."/>
            <person name="Zhang P."/>
            <person name="Huang Z."/>
            <person name="Berger S.L."/>
            <person name="Reinberg D."/>
            <person name="Wang J."/>
            <person name="Liebig J."/>
        </authorList>
    </citation>
    <scope>NUCLEOTIDE SEQUENCE [LARGE SCALE GENOMIC DNA]</scope>
    <source>
        <strain evidence="3">C129</strain>
    </source>
</reference>
<dbReference type="EMBL" id="GL444248">
    <property type="protein sequence ID" value="EFN61144.1"/>
    <property type="molecule type" value="Genomic_DNA"/>
</dbReference>
<proteinExistence type="predicted"/>
<accession>E2AZL1</accession>
<dbReference type="InParanoid" id="E2AZL1"/>
<evidence type="ECO:0000313" key="3">
    <source>
        <dbReference type="Proteomes" id="UP000000311"/>
    </source>
</evidence>
<evidence type="ECO:0000256" key="1">
    <source>
        <dbReference type="SAM" id="MobiDB-lite"/>
    </source>
</evidence>
<dbReference type="Proteomes" id="UP000000311">
    <property type="component" value="Unassembled WGS sequence"/>
</dbReference>
<name>E2AZL1_CAMFO</name>